<keyword evidence="8" id="KW-1185">Reference proteome</keyword>
<dbReference type="OrthoDB" id="2192888at2759"/>
<reference evidence="7" key="1">
    <citation type="submission" date="2022-01" db="EMBL/GenBank/DDBJ databases">
        <authorList>
            <person name="Braso-Vives M."/>
        </authorList>
    </citation>
    <scope>NUCLEOTIDE SEQUENCE</scope>
</reference>
<dbReference type="Proteomes" id="UP000838412">
    <property type="component" value="Chromosome 3"/>
</dbReference>
<evidence type="ECO:0000256" key="2">
    <source>
        <dbReference type="ARBA" id="ARBA00007690"/>
    </source>
</evidence>
<dbReference type="InterPro" id="IPR052087">
    <property type="entry name" value="RRP12"/>
</dbReference>
<dbReference type="InterPro" id="IPR057860">
    <property type="entry name" value="HEAT_RRP12_N"/>
</dbReference>
<dbReference type="Gene3D" id="1.25.10.10">
    <property type="entry name" value="Leucine-rich Repeat Variant"/>
    <property type="match status" value="2"/>
</dbReference>
<feature type="compositionally biased region" description="Basic and acidic residues" evidence="4">
    <location>
        <begin position="1108"/>
        <end position="1121"/>
    </location>
</feature>
<feature type="compositionally biased region" description="Basic residues" evidence="4">
    <location>
        <begin position="1301"/>
        <end position="1313"/>
    </location>
</feature>
<feature type="compositionally biased region" description="Acidic residues" evidence="4">
    <location>
        <begin position="1156"/>
        <end position="1165"/>
    </location>
</feature>
<feature type="region of interest" description="Disordered" evidence="4">
    <location>
        <begin position="1039"/>
        <end position="1067"/>
    </location>
</feature>
<feature type="domain" description="RRP12 HEAT" evidence="5">
    <location>
        <begin position="419"/>
        <end position="694"/>
    </location>
</feature>
<proteinExistence type="inferred from homology"/>
<protein>
    <submittedName>
        <fullName evidence="7">Hypp2065 protein</fullName>
    </submittedName>
</protein>
<dbReference type="InterPro" id="IPR012978">
    <property type="entry name" value="HEAT_RRP12"/>
</dbReference>
<feature type="compositionally biased region" description="Basic residues" evidence="4">
    <location>
        <begin position="1270"/>
        <end position="1279"/>
    </location>
</feature>
<keyword evidence="3" id="KW-0539">Nucleus</keyword>
<feature type="compositionally biased region" description="Acidic residues" evidence="4">
    <location>
        <begin position="1180"/>
        <end position="1190"/>
    </location>
</feature>
<gene>
    <name evidence="7" type="primary">Hypp2065</name>
    <name evidence="7" type="ORF">BLAG_LOCUS16199</name>
</gene>
<feature type="region of interest" description="Disordered" evidence="4">
    <location>
        <begin position="1270"/>
        <end position="1313"/>
    </location>
</feature>
<feature type="compositionally biased region" description="Basic residues" evidence="4">
    <location>
        <begin position="1"/>
        <end position="17"/>
    </location>
</feature>
<name>A0A8K0ENT1_BRALA</name>
<feature type="region of interest" description="Disordered" evidence="4">
    <location>
        <begin position="1"/>
        <end position="33"/>
    </location>
</feature>
<feature type="compositionally biased region" description="Acidic residues" evidence="4">
    <location>
        <begin position="1048"/>
        <end position="1057"/>
    </location>
</feature>
<dbReference type="SUPFAM" id="SSF48371">
    <property type="entry name" value="ARM repeat"/>
    <property type="match status" value="1"/>
</dbReference>
<evidence type="ECO:0000256" key="4">
    <source>
        <dbReference type="SAM" id="MobiDB-lite"/>
    </source>
</evidence>
<dbReference type="PANTHER" id="PTHR48287:SF1">
    <property type="entry name" value="ARM REPEAT SUPERFAMILY PROTEIN"/>
    <property type="match status" value="1"/>
</dbReference>
<evidence type="ECO:0000256" key="3">
    <source>
        <dbReference type="ARBA" id="ARBA00023242"/>
    </source>
</evidence>
<dbReference type="InterPro" id="IPR016024">
    <property type="entry name" value="ARM-type_fold"/>
</dbReference>
<evidence type="ECO:0000313" key="7">
    <source>
        <dbReference type="EMBL" id="CAH1258739.1"/>
    </source>
</evidence>
<comment type="similarity">
    <text evidence="2">Belongs to the RRP12 family.</text>
</comment>
<organism evidence="7 8">
    <name type="scientific">Branchiostoma lanceolatum</name>
    <name type="common">Common lancelet</name>
    <name type="synonym">Amphioxus lanceolatum</name>
    <dbReference type="NCBI Taxonomy" id="7740"/>
    <lineage>
        <taxon>Eukaryota</taxon>
        <taxon>Metazoa</taxon>
        <taxon>Chordata</taxon>
        <taxon>Cephalochordata</taxon>
        <taxon>Leptocardii</taxon>
        <taxon>Amphioxiformes</taxon>
        <taxon>Branchiostomatidae</taxon>
        <taxon>Branchiostoma</taxon>
    </lineage>
</organism>
<dbReference type="Pfam" id="PF25772">
    <property type="entry name" value="HEAT_RRP12_N"/>
    <property type="match status" value="1"/>
</dbReference>
<feature type="compositionally biased region" description="Gly residues" evidence="4">
    <location>
        <begin position="1092"/>
        <end position="1101"/>
    </location>
</feature>
<dbReference type="Pfam" id="PF08161">
    <property type="entry name" value="RRP12_HEAT"/>
    <property type="match status" value="1"/>
</dbReference>
<feature type="compositionally biased region" description="Basic residues" evidence="4">
    <location>
        <begin position="1216"/>
        <end position="1229"/>
    </location>
</feature>
<evidence type="ECO:0000256" key="1">
    <source>
        <dbReference type="ARBA" id="ARBA00004123"/>
    </source>
</evidence>
<dbReference type="GO" id="GO:0005634">
    <property type="term" value="C:nucleus"/>
    <property type="evidence" value="ECO:0007669"/>
    <property type="project" value="UniProtKB-SubCell"/>
</dbReference>
<dbReference type="InterPro" id="IPR011989">
    <property type="entry name" value="ARM-like"/>
</dbReference>
<evidence type="ECO:0000313" key="8">
    <source>
        <dbReference type="Proteomes" id="UP000838412"/>
    </source>
</evidence>
<accession>A0A8K0ENT1</accession>
<comment type="subcellular location">
    <subcellularLocation>
        <location evidence="1">Nucleus</location>
    </subcellularLocation>
</comment>
<sequence>MTKIKRLKAGKGKRWRKGQSSSSNPDAKSHRAAARNRFFNYDNQGKGDLTESALQKHNQAVEDREGDVAMGEGDVQSVGGGTLASFKTGFSAWSDCTNATFNKVERYWQSNSAQAQEVCAVLAAVTEVIKSQGGKETETEYFAALMTALETVEGDESLSAVTYLLALVMKKVPSAVLQSRFSDISKSLMNILAANINTTTHSILRWTVVCLGVVLRQQEAVVWSDASTLQLYHGLLNFTISDKPRVRKAAQHAVCGILHGSPFMTREETPPHHPAAAATAKFCIQQMEECGGGGEAKQTMYILGLLENILPILPLASVKAICETILKVMTLGNVLVSSVSMRTLHAFFRARPKHLSPELNAQIVTALFDYQPGENDVQPTQAWLTLMQEAHVNLAGMSADLCLSHLPRMFHASMECLLSEKPAVVSSAADAMKNLLKKCVEPSADRIAVSVTNAPSGSQTPVHKIFGCVEAGLQYRYHAAWGKVIQVLAVFFEVLGKHCHSLMQKCLASLADLRGSHKFPHTREVDRAMGAALRAMGPRVVLQAVPLQIKGDESDDINFPRSWILPVMRDHVRDTELGYFVKYFLPLAAQLRTRALELQQEGKSVLSKAYDTLQHQIWSALPGFCTRPTDLAQSFKGIARILGSAITDRPDLRNMVLLALRTLLSKSTDSEENKKELGRFAKNYLPILFNIYTTEPKEGDPTVLPVLATIKSYLAVAPAQLVHELHDKAAQRMEAPDTTLYAKNGIRSLMAALVPYVDQTRLASTYQVTAPLLQSKDITVQKRAYRMLEEVVSCSSESCQQFVESHLGELQSQLLGTLSASKSPARAPRLKCLIYVVKRLPSDREDFLKAILPEVILCTKEVAVRARLAAFTLLVEMGQAWLRARASQDRKDAMEEFLQLVFAGLGGSNHMMSATVLALTRLMYEFKDLLSASLLGQLVESICLVLSSKAKDVVKSALGFVKVLVMTTDNITLAQHVRPLVECLVSWGEDYQRKYRFKTKKIFEKLVKKFGYEMIAGMVPDSHQKVLANIRKTLARSKKKKQLKEAVDHDDDEEEEELMPKKTPQSIDDLLEELDSDMEEEAAGKAAAGQRGPKGGRGRGGAAWLQEGHQEEPLDFLDPRASKRIIATNPGAKRGKGKGESASGFKMAADGRMIITEEEEEEEEQGKEGKRKQKRKSHDDADDDMDELMEDVPGLKTGKRRHDDLEDSDEEDQSPRKYKAGGKGIHRPLNKQAGGSFGEEYKAKKAGGDIKKKGQPDPFAYVQLNPQYLNKRKRQKRQGQFKGMVRAAQRGAEKGKAQNTMRRKMKTNKKHKK</sequence>
<feature type="domain" description="RRP12 N-terminal HEAT" evidence="6">
    <location>
        <begin position="104"/>
        <end position="350"/>
    </location>
</feature>
<feature type="region of interest" description="Disordered" evidence="4">
    <location>
        <begin position="1079"/>
        <end position="1238"/>
    </location>
</feature>
<evidence type="ECO:0000259" key="6">
    <source>
        <dbReference type="Pfam" id="PF25772"/>
    </source>
</evidence>
<dbReference type="PANTHER" id="PTHR48287">
    <property type="entry name" value="ARM REPEAT SUPERFAMILY PROTEIN"/>
    <property type="match status" value="1"/>
</dbReference>
<dbReference type="EMBL" id="OV696688">
    <property type="protein sequence ID" value="CAH1258739.1"/>
    <property type="molecule type" value="Genomic_DNA"/>
</dbReference>
<evidence type="ECO:0000259" key="5">
    <source>
        <dbReference type="Pfam" id="PF08161"/>
    </source>
</evidence>